<accession>A0AAV5BML5</accession>
<evidence type="ECO:0000256" key="6">
    <source>
        <dbReference type="PIRNR" id="PIRNR037274"/>
    </source>
</evidence>
<evidence type="ECO:0000259" key="7">
    <source>
        <dbReference type="PROSITE" id="PS51455"/>
    </source>
</evidence>
<dbReference type="SMART" id="SM00330">
    <property type="entry name" value="PIPKc"/>
    <property type="match status" value="1"/>
</dbReference>
<evidence type="ECO:0000313" key="9">
    <source>
        <dbReference type="Proteomes" id="UP001054889"/>
    </source>
</evidence>
<evidence type="ECO:0000256" key="1">
    <source>
        <dbReference type="ARBA" id="ARBA00022679"/>
    </source>
</evidence>
<dbReference type="Pfam" id="PF01504">
    <property type="entry name" value="PIP5K"/>
    <property type="match status" value="1"/>
</dbReference>
<proteinExistence type="predicted"/>
<dbReference type="PANTHER" id="PTHR23086">
    <property type="entry name" value="PHOSPHATIDYLINOSITOL-4-PHOSPHATE 5-KINASE"/>
    <property type="match status" value="1"/>
</dbReference>
<dbReference type="InterPro" id="IPR017163">
    <property type="entry name" value="PIno-4-P-5_kinase_pln"/>
</dbReference>
<organism evidence="8 9">
    <name type="scientific">Eleusine coracana subsp. coracana</name>
    <dbReference type="NCBI Taxonomy" id="191504"/>
    <lineage>
        <taxon>Eukaryota</taxon>
        <taxon>Viridiplantae</taxon>
        <taxon>Streptophyta</taxon>
        <taxon>Embryophyta</taxon>
        <taxon>Tracheophyta</taxon>
        <taxon>Spermatophyta</taxon>
        <taxon>Magnoliopsida</taxon>
        <taxon>Liliopsida</taxon>
        <taxon>Poales</taxon>
        <taxon>Poaceae</taxon>
        <taxon>PACMAD clade</taxon>
        <taxon>Chloridoideae</taxon>
        <taxon>Cynodonteae</taxon>
        <taxon>Eleusininae</taxon>
        <taxon>Eleusine</taxon>
    </lineage>
</organism>
<comment type="catalytic activity">
    <reaction evidence="6">
        <text>a 1,2-diacyl-sn-glycero-3-phospho-(1D-myo-inositol 4-phosphate) + ATP = a 1,2-diacyl-sn-glycero-3-phospho-(1D-myo-inositol-4,5-bisphosphate) + ADP + H(+)</text>
        <dbReference type="Rhea" id="RHEA:14425"/>
        <dbReference type="ChEBI" id="CHEBI:15378"/>
        <dbReference type="ChEBI" id="CHEBI:30616"/>
        <dbReference type="ChEBI" id="CHEBI:58178"/>
        <dbReference type="ChEBI" id="CHEBI:58456"/>
        <dbReference type="ChEBI" id="CHEBI:456216"/>
        <dbReference type="EC" id="2.7.1.68"/>
    </reaction>
</comment>
<reference evidence="8" key="2">
    <citation type="submission" date="2021-12" db="EMBL/GenBank/DDBJ databases">
        <title>Resequencing data analysis of finger millet.</title>
        <authorList>
            <person name="Hatakeyama M."/>
            <person name="Aluri S."/>
            <person name="Balachadran M.T."/>
            <person name="Sivarajan S.R."/>
            <person name="Poveda L."/>
            <person name="Shimizu-Inatsugi R."/>
            <person name="Schlapbach R."/>
            <person name="Sreeman S.M."/>
            <person name="Shimizu K.K."/>
        </authorList>
    </citation>
    <scope>NUCLEOTIDE SEQUENCE</scope>
</reference>
<dbReference type="Gene3D" id="3.30.800.10">
    <property type="entry name" value="Phosphatidylinositol Phosphate Kinase II Beta"/>
    <property type="match status" value="2"/>
</dbReference>
<protein>
    <recommendedName>
        <fullName evidence="6">Phosphatidylinositol 4-phosphate 5-kinase</fullName>
        <ecNumber evidence="6">2.7.1.68</ecNumber>
    </recommendedName>
</protein>
<dbReference type="Gene3D" id="3.30.810.10">
    <property type="entry name" value="2-Layer Sandwich"/>
    <property type="match status" value="1"/>
</dbReference>
<dbReference type="GO" id="GO:0005524">
    <property type="term" value="F:ATP binding"/>
    <property type="evidence" value="ECO:0007669"/>
    <property type="project" value="UniProtKB-UniRule"/>
</dbReference>
<dbReference type="SMART" id="SM00698">
    <property type="entry name" value="MORN"/>
    <property type="match status" value="8"/>
</dbReference>
<feature type="domain" description="PIPK" evidence="7">
    <location>
        <begin position="370"/>
        <end position="714"/>
    </location>
</feature>
<dbReference type="Gene3D" id="2.20.110.10">
    <property type="entry name" value="Histone H3 K4-specific methyltransferase SET7/9 N-terminal domain"/>
    <property type="match status" value="3"/>
</dbReference>
<keyword evidence="4 6" id="KW-0418">Kinase</keyword>
<dbReference type="EMBL" id="BQKI01000001">
    <property type="protein sequence ID" value="GJM87471.1"/>
    <property type="molecule type" value="Genomic_DNA"/>
</dbReference>
<dbReference type="GO" id="GO:0016308">
    <property type="term" value="F:1-phosphatidylinositol-4-phosphate 5-kinase activity"/>
    <property type="evidence" value="ECO:0007669"/>
    <property type="project" value="UniProtKB-UniRule"/>
</dbReference>
<evidence type="ECO:0000256" key="2">
    <source>
        <dbReference type="ARBA" id="ARBA00022737"/>
    </source>
</evidence>
<sequence>MTPPVALPNELDGISHSARVELSRDLSCNIEKEVLASLANGQDSHASATNPGFRVGEIRLPNGDIYSGTLLGNTPEGSGRYIWSDGCIYEGEWRRGMRHGQGKTVWRSGATYEGEYSGGYIYGEGTYTGTDNIIYKGRWKLNRKHGLGCQTYANGDVFEGSWIQGEIEGHGKYTWANGNTYVGNMKNGKMSGKGTLTWKNGDSYEGNWLDGKMHGYGIYTWNECGYYIGTWTRGLKDGKGTFYPKGCRVPVNDELYINSLRSRGVLPDIRRQNHGSRILHSSSVDMGNMKVGISRQSSGASSKRNSSDQPHLKNVSLERRWSLEVAIEKFIGHESSESSALESCENLDDSRLPILEREYMQGILISEVVLDRSFSGSSKKSKRRQKKIVRDTKKPGETIIKGHRSYDLMLSLQLGIRYTVGKITPIQKREVRASDFGPRASFWMNFPKEGSRLTPSHSAEDFKWKDYCPMVFRNLREMFKIDAADYMISICGNSALRELSSPGKSGSVLLRMLPNYYHHVRTYENTLITKFFGLHRVKPSSGQKFRFVVMGNMFCTELRIHRRFDLKGSSLGRSTDKIEIDENTTLKDLDLNYSFYLEPSWREALLKQIETDSEFLRTQRIMDYSLLLGVHYRAPQHLRTRASYRQSLAADRLTVLSEEDAQEDDAFNYPEGLVLVESSGENSVVVGPHIRGSRLRSSAAGFGEVDLLLPGTAR</sequence>
<gene>
    <name evidence="8" type="primary">ga03430</name>
    <name evidence="8" type="ORF">PR202_ga03430</name>
</gene>
<dbReference type="Pfam" id="PF02493">
    <property type="entry name" value="MORN"/>
    <property type="match status" value="8"/>
</dbReference>
<dbReference type="PROSITE" id="PS51455">
    <property type="entry name" value="PIPK"/>
    <property type="match status" value="1"/>
</dbReference>
<keyword evidence="3 6" id="KW-0547">Nucleotide-binding</keyword>
<dbReference type="Proteomes" id="UP001054889">
    <property type="component" value="Unassembled WGS sequence"/>
</dbReference>
<keyword evidence="9" id="KW-1185">Reference proteome</keyword>
<dbReference type="SUPFAM" id="SSF56104">
    <property type="entry name" value="SAICAR synthase-like"/>
    <property type="match status" value="1"/>
</dbReference>
<dbReference type="InterPro" id="IPR027484">
    <property type="entry name" value="PInositol-4-P-5-kinase_N"/>
</dbReference>
<keyword evidence="5 6" id="KW-0067">ATP-binding</keyword>
<keyword evidence="2" id="KW-0677">Repeat</keyword>
<dbReference type="GO" id="GO:0046854">
    <property type="term" value="P:phosphatidylinositol phosphate biosynthetic process"/>
    <property type="evidence" value="ECO:0007669"/>
    <property type="project" value="TreeGrafter"/>
</dbReference>
<dbReference type="EC" id="2.7.1.68" evidence="6"/>
<dbReference type="InterPro" id="IPR027483">
    <property type="entry name" value="PInositol-4-P-4/5-kinase_C_sf"/>
</dbReference>
<evidence type="ECO:0000256" key="5">
    <source>
        <dbReference type="ARBA" id="ARBA00022840"/>
    </source>
</evidence>
<dbReference type="InterPro" id="IPR003409">
    <property type="entry name" value="MORN"/>
</dbReference>
<evidence type="ECO:0000256" key="3">
    <source>
        <dbReference type="ARBA" id="ARBA00022741"/>
    </source>
</evidence>
<reference evidence="8" key="1">
    <citation type="journal article" date="2018" name="DNA Res.">
        <title>Multiple hybrid de novo genome assembly of finger millet, an orphan allotetraploid crop.</title>
        <authorList>
            <person name="Hatakeyama M."/>
            <person name="Aluri S."/>
            <person name="Balachadran M.T."/>
            <person name="Sivarajan S.R."/>
            <person name="Patrignani A."/>
            <person name="Gruter S."/>
            <person name="Poveda L."/>
            <person name="Shimizu-Inatsugi R."/>
            <person name="Baeten J."/>
            <person name="Francoijs K.J."/>
            <person name="Nataraja K.N."/>
            <person name="Reddy Y.A.N."/>
            <person name="Phadnis S."/>
            <person name="Ravikumar R.L."/>
            <person name="Schlapbach R."/>
            <person name="Sreeman S.M."/>
            <person name="Shimizu K.K."/>
        </authorList>
    </citation>
    <scope>NUCLEOTIDE SEQUENCE</scope>
</reference>
<evidence type="ECO:0000256" key="4">
    <source>
        <dbReference type="ARBA" id="ARBA00022777"/>
    </source>
</evidence>
<comment type="caution">
    <text evidence="8">The sequence shown here is derived from an EMBL/GenBank/DDBJ whole genome shotgun (WGS) entry which is preliminary data.</text>
</comment>
<dbReference type="InterPro" id="IPR023610">
    <property type="entry name" value="PInositol-4/5-P-5/4-kinase"/>
</dbReference>
<dbReference type="SUPFAM" id="SSF82185">
    <property type="entry name" value="Histone H3 K4-specific methyltransferase SET7/9 N-terminal domain"/>
    <property type="match status" value="2"/>
</dbReference>
<evidence type="ECO:0000313" key="8">
    <source>
        <dbReference type="EMBL" id="GJM87471.1"/>
    </source>
</evidence>
<dbReference type="PANTHER" id="PTHR23086:SF8">
    <property type="entry name" value="PHOSPHATIDYLINOSITOL 5-PHOSPHATE 4-KINASE, ISOFORM A"/>
    <property type="match status" value="1"/>
</dbReference>
<dbReference type="CDD" id="cd17302">
    <property type="entry name" value="PIPKc_AtPIP5K_like"/>
    <property type="match status" value="1"/>
</dbReference>
<dbReference type="GO" id="GO:0005886">
    <property type="term" value="C:plasma membrane"/>
    <property type="evidence" value="ECO:0007669"/>
    <property type="project" value="TreeGrafter"/>
</dbReference>
<dbReference type="PIRSF" id="PIRSF037274">
    <property type="entry name" value="PIP5K_plant_prd"/>
    <property type="match status" value="1"/>
</dbReference>
<dbReference type="AlphaFoldDB" id="A0AAV5BML5"/>
<dbReference type="InterPro" id="IPR002498">
    <property type="entry name" value="PInositol-4-P-4/5-kinase_core"/>
</dbReference>
<name>A0AAV5BML5_ELECO</name>
<keyword evidence="1 6" id="KW-0808">Transferase</keyword>